<dbReference type="GO" id="GO:0016020">
    <property type="term" value="C:membrane"/>
    <property type="evidence" value="ECO:0007669"/>
    <property type="project" value="InterPro"/>
</dbReference>
<evidence type="ECO:0000313" key="8">
    <source>
        <dbReference type="EMBL" id="AJH01307.1"/>
    </source>
</evidence>
<accession>A0A0B5QST9</accession>
<evidence type="ECO:0000256" key="1">
    <source>
        <dbReference type="ARBA" id="ARBA00004236"/>
    </source>
</evidence>
<reference evidence="8" key="2">
    <citation type="submission" date="2016-02" db="EMBL/GenBank/DDBJ databases">
        <title>Genome sequence of Clostridium beijerinckii strain 59B.</title>
        <authorList>
            <person name="Little G.T."/>
            <person name="Minton N.P."/>
        </authorList>
    </citation>
    <scope>NUCLEOTIDE SEQUENCE</scope>
    <source>
        <strain evidence="8">NCIMB 14988</strain>
    </source>
</reference>
<feature type="coiled-coil region" evidence="6">
    <location>
        <begin position="80"/>
        <end position="107"/>
    </location>
</feature>
<organism evidence="8 10">
    <name type="scientific">Clostridium beijerinckii</name>
    <name type="common">Clostridium MP</name>
    <dbReference type="NCBI Taxonomy" id="1520"/>
    <lineage>
        <taxon>Bacteria</taxon>
        <taxon>Bacillati</taxon>
        <taxon>Bacillota</taxon>
        <taxon>Clostridia</taxon>
        <taxon>Eubacteriales</taxon>
        <taxon>Clostridiaceae</taxon>
        <taxon>Clostridium</taxon>
    </lineage>
</organism>
<keyword evidence="5 7" id="KW-0472">Membrane</keyword>
<keyword evidence="3 7" id="KW-0812">Transmembrane</keyword>
<evidence type="ECO:0000256" key="2">
    <source>
        <dbReference type="ARBA" id="ARBA00022475"/>
    </source>
</evidence>
<dbReference type="OrthoDB" id="1936088at2"/>
<keyword evidence="8" id="KW-0969">Cilium</keyword>
<protein>
    <submittedName>
        <fullName evidence="8">Flagellar formation protein</fullName>
    </submittedName>
    <submittedName>
        <fullName evidence="9">Flagellar protein FliO/FliZ</fullName>
    </submittedName>
</protein>
<dbReference type="AlphaFoldDB" id="A0A0B5QST9"/>
<sequence length="132" mass="15104">MNFGFLGMIVQLILALGVTLGLIFLSFKLANSKFNVINNNKYIKVIERVQVTKDNSILIVKIGEKGYIMTSTAGHMEKLSELSREEIDNIEEDKKKASQEMAEYYTNLVLKSKKNFSKITKNIKSKEEKHEK</sequence>
<evidence type="ECO:0000313" key="10">
    <source>
        <dbReference type="Proteomes" id="UP000031866"/>
    </source>
</evidence>
<reference evidence="10" key="1">
    <citation type="submission" date="2014-12" db="EMBL/GenBank/DDBJ databases">
        <title>Genome sequence of Clostridium beijerinckii strain 59B.</title>
        <authorList>
            <person name="Little G.T."/>
            <person name="Minton N.P."/>
        </authorList>
    </citation>
    <scope>NUCLEOTIDE SEQUENCE [LARGE SCALE GENOMIC DNA]</scope>
    <source>
        <strain evidence="10">59B</strain>
    </source>
</reference>
<evidence type="ECO:0000256" key="5">
    <source>
        <dbReference type="ARBA" id="ARBA00023136"/>
    </source>
</evidence>
<dbReference type="KEGG" id="cbei:LF65_04777"/>
<feature type="transmembrane region" description="Helical" evidence="7">
    <location>
        <begin position="6"/>
        <end position="27"/>
    </location>
</feature>
<dbReference type="GO" id="GO:0044781">
    <property type="term" value="P:bacterial-type flagellum organization"/>
    <property type="evidence" value="ECO:0007669"/>
    <property type="project" value="InterPro"/>
</dbReference>
<keyword evidence="6" id="KW-0175">Coiled coil</keyword>
<evidence type="ECO:0000256" key="7">
    <source>
        <dbReference type="SAM" id="Phobius"/>
    </source>
</evidence>
<evidence type="ECO:0000256" key="6">
    <source>
        <dbReference type="SAM" id="Coils"/>
    </source>
</evidence>
<dbReference type="Proteomes" id="UP000031866">
    <property type="component" value="Chromosome"/>
</dbReference>
<evidence type="ECO:0000256" key="4">
    <source>
        <dbReference type="ARBA" id="ARBA00022989"/>
    </source>
</evidence>
<dbReference type="EMBL" id="CP010086">
    <property type="protein sequence ID" value="AJH01307.1"/>
    <property type="molecule type" value="Genomic_DNA"/>
</dbReference>
<keyword evidence="2" id="KW-1003">Cell membrane</keyword>
<evidence type="ECO:0000313" key="9">
    <source>
        <dbReference type="EMBL" id="NRV09869.1"/>
    </source>
</evidence>
<name>A0A0B5QST9_CLOBE</name>
<proteinExistence type="predicted"/>
<dbReference type="STRING" id="1520.LF65_04777"/>
<dbReference type="Proteomes" id="UP000821656">
    <property type="component" value="Unassembled WGS sequence"/>
</dbReference>
<keyword evidence="8" id="KW-0966">Cell projection</keyword>
<keyword evidence="4 7" id="KW-1133">Transmembrane helix</keyword>
<dbReference type="Pfam" id="PF04347">
    <property type="entry name" value="FliO"/>
    <property type="match status" value="1"/>
</dbReference>
<reference evidence="9" key="3">
    <citation type="submission" date="2020-05" db="EMBL/GenBank/DDBJ databases">
        <title>Genomic insights into acetone-butanol-ethanol (ABE) fermentation by sequencing solventogenic clostridia strains.</title>
        <authorList>
            <person name="Brown S."/>
        </authorList>
    </citation>
    <scope>NUCLEOTIDE SEQUENCE</scope>
    <source>
        <strain evidence="9">DJ126</strain>
    </source>
</reference>
<evidence type="ECO:0000256" key="3">
    <source>
        <dbReference type="ARBA" id="ARBA00022692"/>
    </source>
</evidence>
<dbReference type="GeneID" id="66347171"/>
<dbReference type="RefSeq" id="WP_023973274.1">
    <property type="nucleotide sequence ID" value="NZ_BKAK01000093.1"/>
</dbReference>
<keyword evidence="8" id="KW-0282">Flagellum</keyword>
<gene>
    <name evidence="9" type="ORF">DFH45_002832</name>
    <name evidence="8" type="ORF">LF65_04777</name>
</gene>
<dbReference type="InterPro" id="IPR022781">
    <property type="entry name" value="Flagellar_biosynth_FliO"/>
</dbReference>
<comment type="subcellular location">
    <subcellularLocation>
        <location evidence="1">Cell membrane</location>
    </subcellularLocation>
</comment>
<dbReference type="EMBL" id="JABSXK010000001">
    <property type="protein sequence ID" value="NRV09869.1"/>
    <property type="molecule type" value="Genomic_DNA"/>
</dbReference>